<evidence type="ECO:0000256" key="1">
    <source>
        <dbReference type="ARBA" id="ARBA00010426"/>
    </source>
</evidence>
<evidence type="ECO:0000313" key="6">
    <source>
        <dbReference type="EMBL" id="NEC33588.1"/>
    </source>
</evidence>
<protein>
    <submittedName>
        <fullName evidence="6">LLM class flavin-dependent oxidoreductase</fullName>
    </submittedName>
</protein>
<organism evidence="6 7">
    <name type="scientific">Streptomyces rubrogriseus</name>
    <dbReference type="NCBI Taxonomy" id="194673"/>
    <lineage>
        <taxon>Bacteria</taxon>
        <taxon>Bacillati</taxon>
        <taxon>Actinomycetota</taxon>
        <taxon>Actinomycetes</taxon>
        <taxon>Kitasatosporales</taxon>
        <taxon>Streptomycetaceae</taxon>
        <taxon>Streptomyces</taxon>
        <taxon>Streptomyces violaceoruber group</taxon>
    </lineage>
</organism>
<dbReference type="PANTHER" id="PTHR30137:SF16">
    <property type="entry name" value="BLL0895 PROTEIN"/>
    <property type="match status" value="1"/>
</dbReference>
<keyword evidence="4" id="KW-0503">Monooxygenase</keyword>
<dbReference type="GO" id="GO:0004497">
    <property type="term" value="F:monooxygenase activity"/>
    <property type="evidence" value="ECO:0007669"/>
    <property type="project" value="UniProtKB-KW"/>
</dbReference>
<evidence type="ECO:0000313" key="7">
    <source>
        <dbReference type="Proteomes" id="UP000475666"/>
    </source>
</evidence>
<dbReference type="EMBL" id="JAAGMQ010000304">
    <property type="protein sequence ID" value="NEC33588.1"/>
    <property type="molecule type" value="Genomic_DNA"/>
</dbReference>
<proteinExistence type="inferred from homology"/>
<dbReference type="PANTHER" id="PTHR30137">
    <property type="entry name" value="LUCIFERASE-LIKE MONOOXYGENASE"/>
    <property type="match status" value="1"/>
</dbReference>
<comment type="similarity">
    <text evidence="1">Belongs to the bacterial luciferase oxidoreductase family.</text>
</comment>
<dbReference type="Gene3D" id="3.20.20.30">
    <property type="entry name" value="Luciferase-like domain"/>
    <property type="match status" value="1"/>
</dbReference>
<dbReference type="InterPro" id="IPR050766">
    <property type="entry name" value="Bact_Lucif_Oxidored"/>
</dbReference>
<name>A0A6G3TB95_9ACTN</name>
<dbReference type="Proteomes" id="UP000475666">
    <property type="component" value="Unassembled WGS sequence"/>
</dbReference>
<dbReference type="GO" id="GO:0016705">
    <property type="term" value="F:oxidoreductase activity, acting on paired donors, with incorporation or reduction of molecular oxygen"/>
    <property type="evidence" value="ECO:0007669"/>
    <property type="project" value="InterPro"/>
</dbReference>
<keyword evidence="2" id="KW-0285">Flavoprotein</keyword>
<evidence type="ECO:0000256" key="2">
    <source>
        <dbReference type="ARBA" id="ARBA00022630"/>
    </source>
</evidence>
<dbReference type="InterPro" id="IPR011251">
    <property type="entry name" value="Luciferase-like_dom"/>
</dbReference>
<evidence type="ECO:0000256" key="4">
    <source>
        <dbReference type="ARBA" id="ARBA00023033"/>
    </source>
</evidence>
<sequence length="373" mass="41610">MYPETLGFGAFLSPMHPLGENPTLQFQRDLELIELLDRLDYNEFWVGEHHSMGWNTIGSPELMVAAAAERTRRITLATGVMTLPYHHPFMVASRAVHLDHLTRGRFVLGVGAGGIPTDARMIGREMSELRTMFGEALEAVVALVNGEERVTKKTSWFTLKDAKLQLSPYRASGLEIAAASVASGNSMRLAGRYGISTVSFGAPRPGHPRPDMRTQWSYAEEAAAEQGTTVDRRNWRITLPVYVAETREQALADVREGYDRWAYGYWGDIRGLDVSVPGVKRAQALEAAVDAGSAIVGSVEDVVAGVERLREEVGGFGTLLVYAQDWADWEKTKRSYDLLARYVAPHFTGSTRRLYESVQWYQDNRDLFPQLIP</sequence>
<evidence type="ECO:0000259" key="5">
    <source>
        <dbReference type="Pfam" id="PF00296"/>
    </source>
</evidence>
<dbReference type="RefSeq" id="WP_011039542.1">
    <property type="nucleotide sequence ID" value="NZ_JAAGMQ010000304.1"/>
</dbReference>
<keyword evidence="3" id="KW-0560">Oxidoreductase</keyword>
<dbReference type="GO" id="GO:0005829">
    <property type="term" value="C:cytosol"/>
    <property type="evidence" value="ECO:0007669"/>
    <property type="project" value="TreeGrafter"/>
</dbReference>
<gene>
    <name evidence="6" type="ORF">G3I66_10410</name>
</gene>
<comment type="caution">
    <text evidence="6">The sequence shown here is derived from an EMBL/GenBank/DDBJ whole genome shotgun (WGS) entry which is preliminary data.</text>
</comment>
<dbReference type="Pfam" id="PF00296">
    <property type="entry name" value="Bac_luciferase"/>
    <property type="match status" value="1"/>
</dbReference>
<dbReference type="AlphaFoldDB" id="A0A6G3TB95"/>
<reference evidence="6 7" key="1">
    <citation type="submission" date="2020-01" db="EMBL/GenBank/DDBJ databases">
        <title>Insect and environment-associated Actinomycetes.</title>
        <authorList>
            <person name="Currrie C."/>
            <person name="Chevrette M."/>
            <person name="Carlson C."/>
            <person name="Stubbendieck R."/>
            <person name="Wendt-Pienkowski E."/>
        </authorList>
    </citation>
    <scope>NUCLEOTIDE SEQUENCE [LARGE SCALE GENOMIC DNA]</scope>
    <source>
        <strain evidence="6 7">SID7739</strain>
    </source>
</reference>
<dbReference type="InterPro" id="IPR036661">
    <property type="entry name" value="Luciferase-like_sf"/>
</dbReference>
<dbReference type="GeneID" id="91389353"/>
<feature type="domain" description="Luciferase-like" evidence="5">
    <location>
        <begin position="9"/>
        <end position="311"/>
    </location>
</feature>
<dbReference type="SUPFAM" id="SSF51679">
    <property type="entry name" value="Bacterial luciferase-like"/>
    <property type="match status" value="1"/>
</dbReference>
<accession>A0A6G3TB95</accession>
<evidence type="ECO:0000256" key="3">
    <source>
        <dbReference type="ARBA" id="ARBA00023002"/>
    </source>
</evidence>